<feature type="domain" description="S1 motif" evidence="6">
    <location>
        <begin position="82"/>
        <end position="166"/>
    </location>
</feature>
<dbReference type="AlphaFoldDB" id="A0A7G9Z9T0"/>
<evidence type="ECO:0000256" key="4">
    <source>
        <dbReference type="HAMAP-Rule" id="MF_00865"/>
    </source>
</evidence>
<sequence length="204" mass="22815">MYTKVSAIDVVRVPPERLGDDLRLVVKEMLQDRLEGRMDKKLGMFIAIQDIVDVKDGRIMIGDAGVYYETIFDALVFRPKMQEIVEGAVVEIVEFGAFVEIGPLDGLLHISQITDEYISYDEKGAKLVTKDTSRTLGEGDKVRARIVAISLNERDPGDSKIGLTMRQPGLGKLEWLEADDAEKEEEKKKADAEKAEKAEKKGED</sequence>
<dbReference type="InterPro" id="IPR045113">
    <property type="entry name" value="Rpb7-like"/>
</dbReference>
<dbReference type="CDD" id="cd04331">
    <property type="entry name" value="RNAP_E_N"/>
    <property type="match status" value="1"/>
</dbReference>
<dbReference type="InterPro" id="IPR004519">
    <property type="entry name" value="RNAP_E/RPC8"/>
</dbReference>
<dbReference type="InterPro" id="IPR046399">
    <property type="entry name" value="RNApol_Rpo7"/>
</dbReference>
<gene>
    <name evidence="7" type="primary">rpoE1</name>
    <name evidence="4" type="synonym">rpo7</name>
    <name evidence="4" type="synonym">rpoE</name>
    <name evidence="7" type="ORF">PEKJEAHP_00014</name>
</gene>
<dbReference type="NCBIfam" id="NF006333">
    <property type="entry name" value="PRK08563.1"/>
    <property type="match status" value="1"/>
</dbReference>
<dbReference type="EMBL" id="MT631676">
    <property type="protein sequence ID" value="QNO57014.1"/>
    <property type="molecule type" value="Genomic_DNA"/>
</dbReference>
<dbReference type="InterPro" id="IPR036898">
    <property type="entry name" value="RNA_pol_Rpb7-like_N_sf"/>
</dbReference>
<reference evidence="7" key="1">
    <citation type="submission" date="2020-06" db="EMBL/GenBank/DDBJ databases">
        <title>Unique genomic features of the anaerobic methanotrophic archaea.</title>
        <authorList>
            <person name="Chadwick G.L."/>
            <person name="Skennerton C.T."/>
            <person name="Laso-Perez R."/>
            <person name="Leu A.O."/>
            <person name="Speth D.R."/>
            <person name="Yu H."/>
            <person name="Morgan-Lang C."/>
            <person name="Hatzenpichler R."/>
            <person name="Goudeau D."/>
            <person name="Malmstrom R."/>
            <person name="Brazelton W.J."/>
            <person name="Woyke T."/>
            <person name="Hallam S.J."/>
            <person name="Tyson G.W."/>
            <person name="Wegener G."/>
            <person name="Boetius A."/>
            <person name="Orphan V."/>
        </authorList>
    </citation>
    <scope>NUCLEOTIDE SEQUENCE</scope>
</reference>
<organism evidence="7">
    <name type="scientific">Candidatus Methanophaga sp. ANME-1 ERB7</name>
    <dbReference type="NCBI Taxonomy" id="2759913"/>
    <lineage>
        <taxon>Archaea</taxon>
        <taxon>Methanobacteriati</taxon>
        <taxon>Methanobacteriota</taxon>
        <taxon>Stenosarchaea group</taxon>
        <taxon>Methanomicrobia</taxon>
        <taxon>Candidatus Methanophagales</taxon>
        <taxon>Candidatus Methanophagaceae</taxon>
        <taxon>Candidatus Methanophaga</taxon>
    </lineage>
</organism>
<evidence type="ECO:0000256" key="5">
    <source>
        <dbReference type="SAM" id="MobiDB-lite"/>
    </source>
</evidence>
<comment type="subunit">
    <text evidence="4">Part of the RNA polymerase complex. Forms a stalk with Rpo4 that extends from the main structure.</text>
</comment>
<comment type="domain">
    <text evidence="4">Forms 2 domains with an elongated structure; Rpo4 packs into the hinge region between the 2 domains.</text>
</comment>
<dbReference type="InterPro" id="IPR003029">
    <property type="entry name" value="S1_domain"/>
</dbReference>
<keyword evidence="3 4" id="KW-0804">Transcription</keyword>
<keyword evidence="4" id="KW-0963">Cytoplasm</keyword>
<name>A0A7G9Z9T0_9EURY</name>
<feature type="region of interest" description="Disordered" evidence="5">
    <location>
        <begin position="174"/>
        <end position="204"/>
    </location>
</feature>
<dbReference type="Gene3D" id="3.30.1490.120">
    <property type="entry name" value="RNA polymerase Rpb7-like, N-terminal domain"/>
    <property type="match status" value="1"/>
</dbReference>
<keyword evidence="2 4" id="KW-0240">DNA-directed RNA polymerase</keyword>
<comment type="catalytic activity">
    <reaction evidence="4">
        <text>RNA(n) + a ribonucleoside 5'-triphosphate = RNA(n+1) + diphosphate</text>
        <dbReference type="Rhea" id="RHEA:21248"/>
        <dbReference type="Rhea" id="RHEA-COMP:14527"/>
        <dbReference type="Rhea" id="RHEA-COMP:17342"/>
        <dbReference type="ChEBI" id="CHEBI:33019"/>
        <dbReference type="ChEBI" id="CHEBI:61557"/>
        <dbReference type="ChEBI" id="CHEBI:140395"/>
        <dbReference type="EC" id="2.7.7.6"/>
    </reaction>
</comment>
<dbReference type="HAMAP" id="MF_00865">
    <property type="entry name" value="RNApol_arch_Rpo7"/>
    <property type="match status" value="1"/>
</dbReference>
<dbReference type="InterPro" id="IPR012340">
    <property type="entry name" value="NA-bd_OB-fold"/>
</dbReference>
<dbReference type="GO" id="GO:0000428">
    <property type="term" value="C:DNA-directed RNA polymerase complex"/>
    <property type="evidence" value="ECO:0007669"/>
    <property type="project" value="UniProtKB-KW"/>
</dbReference>
<dbReference type="GO" id="GO:0006352">
    <property type="term" value="P:DNA-templated transcription initiation"/>
    <property type="evidence" value="ECO:0007669"/>
    <property type="project" value="InterPro"/>
</dbReference>
<evidence type="ECO:0000256" key="2">
    <source>
        <dbReference type="ARBA" id="ARBA00022478"/>
    </source>
</evidence>
<dbReference type="SMART" id="SM00316">
    <property type="entry name" value="S1"/>
    <property type="match status" value="1"/>
</dbReference>
<dbReference type="Pfam" id="PF03876">
    <property type="entry name" value="SHS2_Rpb7-N"/>
    <property type="match status" value="1"/>
</dbReference>
<dbReference type="Gene3D" id="2.40.50.140">
    <property type="entry name" value="Nucleic acid-binding proteins"/>
    <property type="match status" value="1"/>
</dbReference>
<evidence type="ECO:0000256" key="3">
    <source>
        <dbReference type="ARBA" id="ARBA00023163"/>
    </source>
</evidence>
<comment type="similarity">
    <text evidence="1 4">Belongs to the eukaryotic RPB7/RPC8 RNA polymerase subunit family.</text>
</comment>
<evidence type="ECO:0000259" key="6">
    <source>
        <dbReference type="PROSITE" id="PS50126"/>
    </source>
</evidence>
<evidence type="ECO:0000256" key="1">
    <source>
        <dbReference type="ARBA" id="ARBA00009307"/>
    </source>
</evidence>
<dbReference type="SUPFAM" id="SSF50249">
    <property type="entry name" value="Nucleic acid-binding proteins"/>
    <property type="match status" value="1"/>
</dbReference>
<dbReference type="PROSITE" id="PS50126">
    <property type="entry name" value="S1"/>
    <property type="match status" value="1"/>
</dbReference>
<dbReference type="Pfam" id="PF00575">
    <property type="entry name" value="S1"/>
    <property type="match status" value="1"/>
</dbReference>
<feature type="compositionally biased region" description="Basic and acidic residues" evidence="5">
    <location>
        <begin position="184"/>
        <end position="204"/>
    </location>
</feature>
<protein>
    <recommendedName>
        <fullName evidence="4">DNA-directed RNA polymerase subunit Rpo7</fullName>
        <ecNumber evidence="4">2.7.7.6</ecNumber>
    </recommendedName>
    <alternativeName>
        <fullName evidence="4">DNA-directed RNA polymerase subunit E</fullName>
    </alternativeName>
</protein>
<proteinExistence type="inferred from homology"/>
<comment type="function">
    <text evidence="4">DNA-dependent RNA polymerase (RNAP) catalyzes the transcription of DNA into RNA using the four ribonucleoside triphosphates as substrates.</text>
</comment>
<accession>A0A7G9Z9T0</accession>
<dbReference type="PANTHER" id="PTHR12709">
    <property type="entry name" value="DNA-DIRECTED RNA POLYMERASE II, III"/>
    <property type="match status" value="1"/>
</dbReference>
<dbReference type="NCBIfam" id="TIGR00448">
    <property type="entry name" value="rpoE"/>
    <property type="match status" value="1"/>
</dbReference>
<dbReference type="PANTHER" id="PTHR12709:SF4">
    <property type="entry name" value="DNA-DIRECTED RNA POLYMERASE II SUBUNIT RPB7"/>
    <property type="match status" value="1"/>
</dbReference>
<evidence type="ECO:0000313" key="7">
    <source>
        <dbReference type="EMBL" id="QNO57014.1"/>
    </source>
</evidence>
<dbReference type="InterPro" id="IPR005576">
    <property type="entry name" value="Rpb7-like_N"/>
</dbReference>
<comment type="subcellular location">
    <subcellularLocation>
        <location evidence="4">Cytoplasm</location>
    </subcellularLocation>
</comment>
<keyword evidence="4 7" id="KW-0548">Nucleotidyltransferase</keyword>
<dbReference type="CDD" id="cd04460">
    <property type="entry name" value="S1_RpoE"/>
    <property type="match status" value="1"/>
</dbReference>
<dbReference type="SUPFAM" id="SSF88798">
    <property type="entry name" value="N-terminal, heterodimerisation domain of RBP7 (RpoE)"/>
    <property type="match status" value="1"/>
</dbReference>
<dbReference type="GO" id="GO:0003899">
    <property type="term" value="F:DNA-directed RNA polymerase activity"/>
    <property type="evidence" value="ECO:0007669"/>
    <property type="project" value="UniProtKB-UniRule"/>
</dbReference>
<dbReference type="GO" id="GO:0005737">
    <property type="term" value="C:cytoplasm"/>
    <property type="evidence" value="ECO:0007669"/>
    <property type="project" value="UniProtKB-SubCell"/>
</dbReference>
<dbReference type="EC" id="2.7.7.6" evidence="4"/>
<keyword evidence="4 7" id="KW-0808">Transferase</keyword>
<dbReference type="GO" id="GO:0003677">
    <property type="term" value="F:DNA binding"/>
    <property type="evidence" value="ECO:0007669"/>
    <property type="project" value="InterPro"/>
</dbReference>